<organism evidence="4 5">
    <name type="scientific">Gigaspora margarita</name>
    <dbReference type="NCBI Taxonomy" id="4874"/>
    <lineage>
        <taxon>Eukaryota</taxon>
        <taxon>Fungi</taxon>
        <taxon>Fungi incertae sedis</taxon>
        <taxon>Mucoromycota</taxon>
        <taxon>Glomeromycotina</taxon>
        <taxon>Glomeromycetes</taxon>
        <taxon>Diversisporales</taxon>
        <taxon>Gigasporaceae</taxon>
        <taxon>Gigaspora</taxon>
    </lineage>
</organism>
<dbReference type="InterPro" id="IPR042099">
    <property type="entry name" value="ANL_N_sf"/>
</dbReference>
<name>A0A8H3XIH4_GIGMA</name>
<dbReference type="OrthoDB" id="1898221at2759"/>
<dbReference type="InterPro" id="IPR000873">
    <property type="entry name" value="AMP-dep_synth/lig_dom"/>
</dbReference>
<dbReference type="EMBL" id="WTPW01000986">
    <property type="protein sequence ID" value="KAF0464765.1"/>
    <property type="molecule type" value="Genomic_DNA"/>
</dbReference>
<evidence type="ECO:0000259" key="3">
    <source>
        <dbReference type="Pfam" id="PF00501"/>
    </source>
</evidence>
<dbReference type="Pfam" id="PF00501">
    <property type="entry name" value="AMP-binding"/>
    <property type="match status" value="1"/>
</dbReference>
<accession>A0A8H3XIH4</accession>
<feature type="domain" description="AMP-dependent synthetase/ligase" evidence="3">
    <location>
        <begin position="29"/>
        <end position="390"/>
    </location>
</feature>
<dbReference type="SUPFAM" id="SSF56801">
    <property type="entry name" value="Acetyl-CoA synthetase-like"/>
    <property type="match status" value="1"/>
</dbReference>
<keyword evidence="2" id="KW-0436">Ligase</keyword>
<dbReference type="PANTHER" id="PTHR24096">
    <property type="entry name" value="LONG-CHAIN-FATTY-ACID--COA LIGASE"/>
    <property type="match status" value="1"/>
</dbReference>
<proteinExistence type="inferred from homology"/>
<dbReference type="GO" id="GO:0016405">
    <property type="term" value="F:CoA-ligase activity"/>
    <property type="evidence" value="ECO:0007669"/>
    <property type="project" value="TreeGrafter"/>
</dbReference>
<gene>
    <name evidence="4" type="ORF">F8M41_026433</name>
</gene>
<dbReference type="Gene3D" id="3.40.50.12780">
    <property type="entry name" value="N-terminal domain of ligase-like"/>
    <property type="match status" value="1"/>
</dbReference>
<keyword evidence="5" id="KW-1185">Reference proteome</keyword>
<comment type="similarity">
    <text evidence="1">Belongs to the ATP-dependent AMP-binding enzyme family.</text>
</comment>
<comment type="caution">
    <text evidence="4">The sequence shown here is derived from an EMBL/GenBank/DDBJ whole genome shotgun (WGS) entry which is preliminary data.</text>
</comment>
<dbReference type="AlphaFoldDB" id="A0A8H3XIH4"/>
<dbReference type="Proteomes" id="UP000439903">
    <property type="component" value="Unassembled WGS sequence"/>
</dbReference>
<reference evidence="4 5" key="1">
    <citation type="journal article" date="2019" name="Environ. Microbiol.">
        <title>At the nexus of three kingdoms: the genome of the mycorrhizal fungus Gigaspora margarita provides insights into plant, endobacterial and fungal interactions.</title>
        <authorList>
            <person name="Venice F."/>
            <person name="Ghignone S."/>
            <person name="Salvioli di Fossalunga A."/>
            <person name="Amselem J."/>
            <person name="Novero M."/>
            <person name="Xianan X."/>
            <person name="Sedzielewska Toro K."/>
            <person name="Morin E."/>
            <person name="Lipzen A."/>
            <person name="Grigoriev I.V."/>
            <person name="Henrissat B."/>
            <person name="Martin F.M."/>
            <person name="Bonfante P."/>
        </authorList>
    </citation>
    <scope>NUCLEOTIDE SEQUENCE [LARGE SCALE GENOMIC DNA]</scope>
    <source>
        <strain evidence="4 5">BEG34</strain>
    </source>
</reference>
<evidence type="ECO:0000313" key="5">
    <source>
        <dbReference type="Proteomes" id="UP000439903"/>
    </source>
</evidence>
<protein>
    <submittedName>
        <fullName evidence="4">Acetyl-CoA synthetase-like protein</fullName>
    </submittedName>
</protein>
<dbReference type="PANTHER" id="PTHR24096:SF149">
    <property type="entry name" value="AMP-BINDING DOMAIN-CONTAINING PROTEIN-RELATED"/>
    <property type="match status" value="1"/>
</dbReference>
<evidence type="ECO:0000256" key="1">
    <source>
        <dbReference type="ARBA" id="ARBA00006432"/>
    </source>
</evidence>
<sequence>MIFKSKFPNIKIPQIGIYQYVTSNPSKIPDDKVIYVDGTTDKSYTFGEVKHESKKFAAGLQDKLEFKHGDVLAIFSPSQVDYPIVLLGTIAAGGKVTTVNPKYESTESSHQLIDSNASVLIVYPEILEVAIEASIKAKIPTSRVLLFGDKEINGYLPYCSIIIDEREIEPIHYFPEEAKSTTAYLLYSSGTTGVGKGIELTHTNITVNLAQQICADCELGPQSIIMGVTEFCHSYALIDVLHATLIRGTTTIVHPSFSVKTFCESIQKYKINRIYVIPSIILEMVNDPLAQQFDLSSVDMILSTTAPLSDKLERKFYEVYKIPILQTYGLTETSLVLQQPDTTKNAVQGFSGILVPNMKAKILSEDGRELGYNEPGELWIHGPNIMKGYLNNKEDTDSAFDIDGFFYTGDIVSIDKQGIFFIIE</sequence>
<evidence type="ECO:0000256" key="2">
    <source>
        <dbReference type="ARBA" id="ARBA00022598"/>
    </source>
</evidence>
<evidence type="ECO:0000313" key="4">
    <source>
        <dbReference type="EMBL" id="KAF0464765.1"/>
    </source>
</evidence>